<dbReference type="InterPro" id="IPR022973">
    <property type="entry name" value="Ribosomal_uL10_bac"/>
</dbReference>
<dbReference type="GO" id="GO:0015934">
    <property type="term" value="C:large ribosomal subunit"/>
    <property type="evidence" value="ECO:0007669"/>
    <property type="project" value="InterPro"/>
</dbReference>
<dbReference type="GO" id="GO:0006412">
    <property type="term" value="P:translation"/>
    <property type="evidence" value="ECO:0007669"/>
    <property type="project" value="UniProtKB-UniRule"/>
</dbReference>
<sequence length="173" mass="18278">MARTDKSAAIAELKELFENSTAVLFTEYRGLTVGQMKDLRRSFQGGAVYKVAKNTLLDIAAKQAGVEVAEGTFQGPTAVAFVTGEAPEAAKALKTFAKENEALILKGGVMDGAQLSADDVKQLAELESREVLLAKSAGVLKALMYQAAYVLNAPATKAVRTIDALRAKQEAAA</sequence>
<evidence type="ECO:0000256" key="6">
    <source>
        <dbReference type="ARBA" id="ARBA00035202"/>
    </source>
</evidence>
<comment type="caution">
    <text evidence="8">The sequence shown here is derived from an EMBL/GenBank/DDBJ whole genome shotgun (WGS) entry which is preliminary data.</text>
</comment>
<keyword evidence="10" id="KW-1185">Reference proteome</keyword>
<dbReference type="GeneID" id="92814570"/>
<dbReference type="EMBL" id="JAWNFV010000015">
    <property type="protein sequence ID" value="MDY5141122.1"/>
    <property type="molecule type" value="Genomic_DNA"/>
</dbReference>
<dbReference type="RefSeq" id="WP_026428294.1">
    <property type="nucleotide sequence ID" value="NZ_CAUPFC010000031.1"/>
</dbReference>
<keyword evidence="7" id="KW-0694">RNA-binding</keyword>
<dbReference type="InterPro" id="IPR043141">
    <property type="entry name" value="Ribosomal_uL10-like_sf"/>
</dbReference>
<evidence type="ECO:0000313" key="8">
    <source>
        <dbReference type="EMBL" id="MDY5141122.1"/>
    </source>
</evidence>
<evidence type="ECO:0000256" key="1">
    <source>
        <dbReference type="ARBA" id="ARBA00002633"/>
    </source>
</evidence>
<dbReference type="SUPFAM" id="SSF160369">
    <property type="entry name" value="Ribosomal protein L10-like"/>
    <property type="match status" value="1"/>
</dbReference>
<dbReference type="GO" id="GO:0070180">
    <property type="term" value="F:large ribosomal subunit rRNA binding"/>
    <property type="evidence" value="ECO:0007669"/>
    <property type="project" value="UniProtKB-UniRule"/>
</dbReference>
<dbReference type="HAMAP" id="MF_00362">
    <property type="entry name" value="Ribosomal_uL10"/>
    <property type="match status" value="1"/>
</dbReference>
<dbReference type="PANTHER" id="PTHR11560">
    <property type="entry name" value="39S RIBOSOMAL PROTEIN L10, MITOCHONDRIAL"/>
    <property type="match status" value="1"/>
</dbReference>
<keyword evidence="4 7" id="KW-0687">Ribonucleoprotein</keyword>
<dbReference type="InterPro" id="IPR002363">
    <property type="entry name" value="Ribosomal_uL10_CS_bac"/>
</dbReference>
<evidence type="ECO:0000313" key="10">
    <source>
        <dbReference type="Proteomes" id="UP001284901"/>
    </source>
</evidence>
<evidence type="ECO:0000256" key="3">
    <source>
        <dbReference type="ARBA" id="ARBA00022980"/>
    </source>
</evidence>
<dbReference type="InterPro" id="IPR001790">
    <property type="entry name" value="Ribosomal_uL10"/>
</dbReference>
<evidence type="ECO:0000256" key="7">
    <source>
        <dbReference type="HAMAP-Rule" id="MF_00362"/>
    </source>
</evidence>
<name>A0AAW9HDG9_9ACTO</name>
<evidence type="ECO:0000313" key="11">
    <source>
        <dbReference type="Proteomes" id="UP001288320"/>
    </source>
</evidence>
<dbReference type="Gene3D" id="3.30.70.1730">
    <property type="match status" value="1"/>
</dbReference>
<dbReference type="GO" id="GO:0003735">
    <property type="term" value="F:structural constituent of ribosome"/>
    <property type="evidence" value="ECO:0007669"/>
    <property type="project" value="InterPro"/>
</dbReference>
<protein>
    <recommendedName>
        <fullName evidence="6 7">Large ribosomal subunit protein uL10</fullName>
    </recommendedName>
</protein>
<dbReference type="PROSITE" id="PS01109">
    <property type="entry name" value="RIBOSOMAL_L10"/>
    <property type="match status" value="1"/>
</dbReference>
<dbReference type="Proteomes" id="UP001284901">
    <property type="component" value="Unassembled WGS sequence"/>
</dbReference>
<organism evidence="8 11">
    <name type="scientific">Actinotignum timonense</name>
    <dbReference type="NCBI Taxonomy" id="1870995"/>
    <lineage>
        <taxon>Bacteria</taxon>
        <taxon>Bacillati</taxon>
        <taxon>Actinomycetota</taxon>
        <taxon>Actinomycetes</taxon>
        <taxon>Actinomycetales</taxon>
        <taxon>Actinomycetaceae</taxon>
        <taxon>Actinotignum</taxon>
    </lineage>
</organism>
<dbReference type="CDD" id="cd05797">
    <property type="entry name" value="Ribosomal_L10"/>
    <property type="match status" value="1"/>
</dbReference>
<comment type="subunit">
    <text evidence="5 7">Part of the ribosomal stalk of the 50S ribosomal subunit. The N-terminus interacts with L11 and the large rRNA to form the base of the stalk. The C-terminus forms an elongated spine to which L12 dimers bind in a sequential fashion forming a multimeric L10(L12)X complex.</text>
</comment>
<evidence type="ECO:0000256" key="5">
    <source>
        <dbReference type="ARBA" id="ARBA00026025"/>
    </source>
</evidence>
<evidence type="ECO:0000313" key="9">
    <source>
        <dbReference type="EMBL" id="MDY5145941.1"/>
    </source>
</evidence>
<dbReference type="InterPro" id="IPR047865">
    <property type="entry name" value="Ribosomal_uL10_bac_type"/>
</dbReference>
<proteinExistence type="inferred from homology"/>
<dbReference type="Proteomes" id="UP001288320">
    <property type="component" value="Unassembled WGS sequence"/>
</dbReference>
<dbReference type="Gene3D" id="6.10.250.290">
    <property type="match status" value="1"/>
</dbReference>
<reference evidence="8 10" key="1">
    <citation type="submission" date="2023-10" db="EMBL/GenBank/DDBJ databases">
        <title>Whole Genome based description of the genera Actinobaculum and Actinotignum reveals a complex phylogenetic relationship within the species included in the genus Actinotignum.</title>
        <authorList>
            <person name="Jensen C.S."/>
            <person name="Dargis R."/>
            <person name="Kemp M."/>
            <person name="Christensen J.J."/>
        </authorList>
    </citation>
    <scope>NUCLEOTIDE SEQUENCE</scope>
    <source>
        <strain evidence="9 10">SLA_B089</strain>
        <strain evidence="8">SLA_B245</strain>
    </source>
</reference>
<dbReference type="NCBIfam" id="NF000955">
    <property type="entry name" value="PRK00099.1-1"/>
    <property type="match status" value="1"/>
</dbReference>
<evidence type="ECO:0000256" key="2">
    <source>
        <dbReference type="ARBA" id="ARBA00008889"/>
    </source>
</evidence>
<evidence type="ECO:0000256" key="4">
    <source>
        <dbReference type="ARBA" id="ARBA00023274"/>
    </source>
</evidence>
<dbReference type="AlphaFoldDB" id="A0AAW9HDG9"/>
<comment type="function">
    <text evidence="1 7">Forms part of the ribosomal stalk, playing a central role in the interaction of the ribosome with GTP-bound translation factors.</text>
</comment>
<gene>
    <name evidence="7 8" type="primary">rplJ</name>
    <name evidence="8" type="ORF">R6G74_07340</name>
    <name evidence="9" type="ORF">R6P33_02725</name>
</gene>
<keyword evidence="7" id="KW-0699">rRNA-binding</keyword>
<accession>A0AAW9HDG9</accession>
<comment type="similarity">
    <text evidence="2 7">Belongs to the universal ribosomal protein uL10 family.</text>
</comment>
<keyword evidence="3 7" id="KW-0689">Ribosomal protein</keyword>
<dbReference type="Pfam" id="PF00466">
    <property type="entry name" value="Ribosomal_L10"/>
    <property type="match status" value="1"/>
</dbReference>
<dbReference type="EMBL" id="JAWNFY010000005">
    <property type="protein sequence ID" value="MDY5145941.1"/>
    <property type="molecule type" value="Genomic_DNA"/>
</dbReference>